<dbReference type="PANTHER" id="PTHR43798:SF31">
    <property type="entry name" value="AB HYDROLASE SUPERFAMILY PROTEIN YCLE"/>
    <property type="match status" value="1"/>
</dbReference>
<dbReference type="PRINTS" id="PR00111">
    <property type="entry name" value="ABHYDROLASE"/>
</dbReference>
<dbReference type="InterPro" id="IPR000073">
    <property type="entry name" value="AB_hydrolase_1"/>
</dbReference>
<keyword evidence="4" id="KW-1185">Reference proteome</keyword>
<dbReference type="InterPro" id="IPR000639">
    <property type="entry name" value="Epox_hydrolase-like"/>
</dbReference>
<evidence type="ECO:0000256" key="1">
    <source>
        <dbReference type="ARBA" id="ARBA00022801"/>
    </source>
</evidence>
<gene>
    <name evidence="3" type="ORF">Aru02nite_15760</name>
</gene>
<accession>A0A8J3NBI1</accession>
<sequence length="273" mass="28712">MRIPVAGGELTVRVWGDGPRTVLALHGITANHLAWRAVADRIPPGIRVVAPDLRGRGDSTAPGPYGMAAHAADGIAVLDALGVDTAVVAGHSMGGFVALVLADLFPARVSRLVLVDGGPPLPMPPGDTDDERIEAVIGPAATRLAMRFASVEAHRDFWRRHPALGDWTPDIESYVDYDLTGTPPELASKVSADAVRADSVDTFAGTALRGAWERLRHDAVLLRAEYGMLGAKPALYPDPEVLADRLPVRTVDGTNHYTILLGGAGATAVAAHL</sequence>
<keyword evidence="1" id="KW-0378">Hydrolase</keyword>
<dbReference type="AlphaFoldDB" id="A0A8J3NBI1"/>
<name>A0A8J3NBI1_9ACTN</name>
<dbReference type="InterPro" id="IPR050266">
    <property type="entry name" value="AB_hydrolase_sf"/>
</dbReference>
<dbReference type="GO" id="GO:0016787">
    <property type="term" value="F:hydrolase activity"/>
    <property type="evidence" value="ECO:0007669"/>
    <property type="project" value="UniProtKB-KW"/>
</dbReference>
<dbReference type="RefSeq" id="WP_203656114.1">
    <property type="nucleotide sequence ID" value="NZ_BAAAZM010000003.1"/>
</dbReference>
<dbReference type="Proteomes" id="UP000612808">
    <property type="component" value="Unassembled WGS sequence"/>
</dbReference>
<feature type="domain" description="AB hydrolase-1" evidence="2">
    <location>
        <begin position="21"/>
        <end position="136"/>
    </location>
</feature>
<evidence type="ECO:0000259" key="2">
    <source>
        <dbReference type="Pfam" id="PF00561"/>
    </source>
</evidence>
<dbReference type="GO" id="GO:0016020">
    <property type="term" value="C:membrane"/>
    <property type="evidence" value="ECO:0007669"/>
    <property type="project" value="TreeGrafter"/>
</dbReference>
<comment type="caution">
    <text evidence="3">The sequence shown here is derived from an EMBL/GenBank/DDBJ whole genome shotgun (WGS) entry which is preliminary data.</text>
</comment>
<reference evidence="3" key="1">
    <citation type="submission" date="2021-01" db="EMBL/GenBank/DDBJ databases">
        <title>Whole genome shotgun sequence of Actinocatenispora rupis NBRC 107355.</title>
        <authorList>
            <person name="Komaki H."/>
            <person name="Tamura T."/>
        </authorList>
    </citation>
    <scope>NUCLEOTIDE SEQUENCE</scope>
    <source>
        <strain evidence="3">NBRC 107355</strain>
    </source>
</reference>
<evidence type="ECO:0000313" key="4">
    <source>
        <dbReference type="Proteomes" id="UP000612808"/>
    </source>
</evidence>
<dbReference type="PRINTS" id="PR00412">
    <property type="entry name" value="EPOXHYDRLASE"/>
</dbReference>
<evidence type="ECO:0000313" key="3">
    <source>
        <dbReference type="EMBL" id="GID10687.1"/>
    </source>
</evidence>
<proteinExistence type="predicted"/>
<dbReference type="PANTHER" id="PTHR43798">
    <property type="entry name" value="MONOACYLGLYCEROL LIPASE"/>
    <property type="match status" value="1"/>
</dbReference>
<dbReference type="EMBL" id="BOMB01000009">
    <property type="protein sequence ID" value="GID10687.1"/>
    <property type="molecule type" value="Genomic_DNA"/>
</dbReference>
<dbReference type="Gene3D" id="3.40.50.1820">
    <property type="entry name" value="alpha/beta hydrolase"/>
    <property type="match status" value="1"/>
</dbReference>
<dbReference type="SUPFAM" id="SSF53474">
    <property type="entry name" value="alpha/beta-Hydrolases"/>
    <property type="match status" value="1"/>
</dbReference>
<organism evidence="3 4">
    <name type="scientific">Actinocatenispora rupis</name>
    <dbReference type="NCBI Taxonomy" id="519421"/>
    <lineage>
        <taxon>Bacteria</taxon>
        <taxon>Bacillati</taxon>
        <taxon>Actinomycetota</taxon>
        <taxon>Actinomycetes</taxon>
        <taxon>Micromonosporales</taxon>
        <taxon>Micromonosporaceae</taxon>
        <taxon>Actinocatenispora</taxon>
    </lineage>
</organism>
<dbReference type="InterPro" id="IPR029058">
    <property type="entry name" value="AB_hydrolase_fold"/>
</dbReference>
<dbReference type="Pfam" id="PF00561">
    <property type="entry name" value="Abhydrolase_1"/>
    <property type="match status" value="1"/>
</dbReference>
<protein>
    <recommendedName>
        <fullName evidence="2">AB hydrolase-1 domain-containing protein</fullName>
    </recommendedName>
</protein>